<evidence type="ECO:0000259" key="1">
    <source>
        <dbReference type="Pfam" id="PF00534"/>
    </source>
</evidence>
<accession>A0A062XQL2</accession>
<dbReference type="InterPro" id="IPR029044">
    <property type="entry name" value="Nucleotide-diphossugar_trans"/>
</dbReference>
<evidence type="ECO:0008006" key="5">
    <source>
        <dbReference type="Google" id="ProtNLM"/>
    </source>
</evidence>
<gene>
    <name evidence="3" type="ORF">EG19_07795</name>
</gene>
<dbReference type="PANTHER" id="PTHR46401">
    <property type="entry name" value="GLYCOSYLTRANSFERASE WBBK-RELATED"/>
    <property type="match status" value="1"/>
</dbReference>
<dbReference type="Proteomes" id="UP000027284">
    <property type="component" value="Unassembled WGS sequence"/>
</dbReference>
<dbReference type="GO" id="GO:0016757">
    <property type="term" value="F:glycosyltransferase activity"/>
    <property type="evidence" value="ECO:0007669"/>
    <property type="project" value="InterPro"/>
</dbReference>
<keyword evidence="4" id="KW-1185">Reference proteome</keyword>
<dbReference type="Pfam" id="PF00535">
    <property type="entry name" value="Glycos_transf_2"/>
    <property type="match status" value="1"/>
</dbReference>
<evidence type="ECO:0000259" key="2">
    <source>
        <dbReference type="Pfam" id="PF00535"/>
    </source>
</evidence>
<dbReference type="EMBL" id="JMFG01000032">
    <property type="protein sequence ID" value="KDA53098.1"/>
    <property type="molecule type" value="Genomic_DNA"/>
</dbReference>
<evidence type="ECO:0000313" key="4">
    <source>
        <dbReference type="Proteomes" id="UP000027284"/>
    </source>
</evidence>
<organism evidence="3 4">
    <name type="scientific">Thermoanaerobaculum aquaticum</name>
    <dbReference type="NCBI Taxonomy" id="1312852"/>
    <lineage>
        <taxon>Bacteria</taxon>
        <taxon>Pseudomonadati</taxon>
        <taxon>Acidobacteriota</taxon>
        <taxon>Thermoanaerobaculia</taxon>
        <taxon>Thermoanaerobaculales</taxon>
        <taxon>Thermoanaerobaculaceae</taxon>
        <taxon>Thermoanaerobaculum</taxon>
    </lineage>
</organism>
<dbReference type="Pfam" id="PF00534">
    <property type="entry name" value="Glycos_transf_1"/>
    <property type="match status" value="1"/>
</dbReference>
<dbReference type="SUPFAM" id="SSF53448">
    <property type="entry name" value="Nucleotide-diphospho-sugar transferases"/>
    <property type="match status" value="1"/>
</dbReference>
<dbReference type="CDD" id="cd06433">
    <property type="entry name" value="GT_2_WfgS_like"/>
    <property type="match status" value="1"/>
</dbReference>
<sequence>MHIGIDLRPLAPGPTGGINLVLKGVLEALFANHASDSFTVFATPFNRSLIKRVPANVRMLTLPISGFYSQLSEIASKDGIGILFRSYPVEDQLSFPFQRQIFFIPDIQHEDHPEFFPAQVLRSRRVAFHQALTLAGAIGTLTEFTRETLRQHPWTECRDIFLMGPASPISLFDSISDPLTVQEIALLERKFFLYPANLWPHKNHRRILQAFAVFHKRKARDIELFLTGDPTGWAELRAEFSGLPVRHLGFVRPSFLYALLKRAQALVFFSLYEGFGIPLLEAFDLGTPVICSPLPSLLEVGGDAILTADPLNVAAMADAMAQIVEDVELRKAMIEKGKVRVNQFSWAQSADNLMKACRRVAGRAVSDQLVVSTNSAPLVSIVTPSFNQARFLKRTIESVLSQNYPHIEYVVIDGGSTDGSVELLRSYGSRFRWVSEPDRGQAHAINKGFAQTRGSIRAYLNSDDCLLPNAVETVVRVFQQHPDWDLVYGQAFYIDEEDRIIGMYPTAEYSFSRLMQDCCICQPAAFWRSRIADLVGPFNEELHYALDYEYWLRIDRAGGRIAHVPDVLAASRLYPETKTLSARLPFYREIFKVCQQYGGYVDKNYFWGLWHHRLSNNQPPGLYWLGKLPGFYPLVVAVHHWLYHYRLRPITIRLGSLHKRFLNWLAHNHPLAYYGLHWRIAKTFPRTNRRRRVFGFWPDGWLAPLAQIYLPHPAVGQAYYLQGRAPVPMTLKLRVSGSSWHEHHLPANEELSIPIKIESSGPTRIYLSFSRFIVDLVSRPLAFRIEDTNLFSERDL</sequence>
<reference evidence="3 4" key="1">
    <citation type="submission" date="2014-04" db="EMBL/GenBank/DDBJ databases">
        <title>The Genome Sequence of Thermoanaerobaculum aquaticum MP-01, The First Cultivated Group 23 Acidobacterium.</title>
        <authorList>
            <person name="Stamps B.W."/>
            <person name="Losey N.A."/>
            <person name="Lawson P.A."/>
            <person name="Stevenson B.S."/>
        </authorList>
    </citation>
    <scope>NUCLEOTIDE SEQUENCE [LARGE SCALE GENOMIC DNA]</scope>
    <source>
        <strain evidence="3 4">MP-01</strain>
    </source>
</reference>
<dbReference type="InterPro" id="IPR001173">
    <property type="entry name" value="Glyco_trans_2-like"/>
</dbReference>
<name>A0A062XQL2_9BACT</name>
<feature type="domain" description="Glycosyl transferase family 1" evidence="1">
    <location>
        <begin position="188"/>
        <end position="338"/>
    </location>
</feature>
<dbReference type="InterPro" id="IPR001296">
    <property type="entry name" value="Glyco_trans_1"/>
</dbReference>
<dbReference type="PANTHER" id="PTHR46401:SF8">
    <property type="entry name" value="BLL6006 PROTEIN"/>
    <property type="match status" value="1"/>
</dbReference>
<comment type="caution">
    <text evidence="3">The sequence shown here is derived from an EMBL/GenBank/DDBJ whole genome shotgun (WGS) entry which is preliminary data.</text>
</comment>
<dbReference type="SUPFAM" id="SSF53756">
    <property type="entry name" value="UDP-Glycosyltransferase/glycogen phosphorylase"/>
    <property type="match status" value="1"/>
</dbReference>
<evidence type="ECO:0000313" key="3">
    <source>
        <dbReference type="EMBL" id="KDA53098.1"/>
    </source>
</evidence>
<dbReference type="STRING" id="1312852.EG19_07795"/>
<dbReference type="Gene3D" id="3.90.550.10">
    <property type="entry name" value="Spore Coat Polysaccharide Biosynthesis Protein SpsA, Chain A"/>
    <property type="match status" value="1"/>
</dbReference>
<dbReference type="AlphaFoldDB" id="A0A062XQL2"/>
<dbReference type="Gene3D" id="3.40.50.2000">
    <property type="entry name" value="Glycogen Phosphorylase B"/>
    <property type="match status" value="1"/>
</dbReference>
<feature type="domain" description="Glycosyltransferase 2-like" evidence="2">
    <location>
        <begin position="380"/>
        <end position="503"/>
    </location>
</feature>
<dbReference type="CDD" id="cd03809">
    <property type="entry name" value="GT4_MtfB-like"/>
    <property type="match status" value="1"/>
</dbReference>
<proteinExistence type="predicted"/>
<protein>
    <recommendedName>
        <fullName evidence="5">Glycosyltransferase</fullName>
    </recommendedName>
</protein>